<evidence type="ECO:0000256" key="1">
    <source>
        <dbReference type="SAM" id="MobiDB-lite"/>
    </source>
</evidence>
<sequence>MDAHPVGLFKGAQQFGILVVTPCQHIQHVIGRPDRGGLDGGKDDEGGRGGKGAATAACGHKGQLLQGWEGNMDGYATRVQSGRAMGEADGLHGMHVVSMHP</sequence>
<dbReference type="Proteomes" id="UP000032683">
    <property type="component" value="Unassembled WGS sequence"/>
</dbReference>
<evidence type="ECO:0000313" key="3">
    <source>
        <dbReference type="Proteomes" id="UP000032683"/>
    </source>
</evidence>
<comment type="caution">
    <text evidence="2">The sequence shown here is derived from an EMBL/GenBank/DDBJ whole genome shotgun (WGS) entry which is preliminary data.</text>
</comment>
<accession>A0A0D6Q7R9</accession>
<dbReference type="AlphaFoldDB" id="A0A0D6Q7R9"/>
<feature type="compositionally biased region" description="Basic and acidic residues" evidence="1">
    <location>
        <begin position="31"/>
        <end position="48"/>
    </location>
</feature>
<proteinExistence type="predicted"/>
<feature type="region of interest" description="Disordered" evidence="1">
    <location>
        <begin position="30"/>
        <end position="55"/>
    </location>
</feature>
<name>A0A0D6Q7R9_KOMXY</name>
<dbReference type="EMBL" id="BANJ01000014">
    <property type="protein sequence ID" value="GAN99015.1"/>
    <property type="molecule type" value="Genomic_DNA"/>
</dbReference>
<reference evidence="2 3" key="1">
    <citation type="submission" date="2012-11" db="EMBL/GenBank/DDBJ databases">
        <title>Whole genome sequence of Gluconacetobacter xylinus NBRC 13693.</title>
        <authorList>
            <person name="Azuma Y."/>
            <person name="Higashiura N."/>
            <person name="Hirakawa H."/>
            <person name="Matsushita K."/>
        </authorList>
    </citation>
    <scope>NUCLEOTIDE SEQUENCE [LARGE SCALE GENOMIC DNA]</scope>
    <source>
        <strain evidence="2 3">NBRC 13693</strain>
    </source>
</reference>
<organism evidence="2 3">
    <name type="scientific">Komagataeibacter xylinus NBRC 13693</name>
    <dbReference type="NCBI Taxonomy" id="1234668"/>
    <lineage>
        <taxon>Bacteria</taxon>
        <taxon>Pseudomonadati</taxon>
        <taxon>Pseudomonadota</taxon>
        <taxon>Alphaproteobacteria</taxon>
        <taxon>Acetobacterales</taxon>
        <taxon>Acetobacteraceae</taxon>
        <taxon>Komagataeibacter</taxon>
    </lineage>
</organism>
<protein>
    <submittedName>
        <fullName evidence="2">Uncharacterized protein</fullName>
    </submittedName>
</protein>
<evidence type="ECO:0000313" key="2">
    <source>
        <dbReference type="EMBL" id="GAN99015.1"/>
    </source>
</evidence>
<gene>
    <name evidence="2" type="ORF">Gxy13693_014_003</name>
</gene>